<dbReference type="Proteomes" id="UP000188998">
    <property type="component" value="Unassembled WGS sequence"/>
</dbReference>
<evidence type="ECO:0000313" key="2">
    <source>
        <dbReference type="Proteomes" id="UP000188998"/>
    </source>
</evidence>
<name>A0A9X8W0L3_9PAST</name>
<dbReference type="RefSeq" id="WP_069029799.1">
    <property type="nucleotide sequence ID" value="NZ_BBXJ01000001.1"/>
</dbReference>
<dbReference type="EMBL" id="MLAB01000008">
    <property type="protein sequence ID" value="OOF73035.1"/>
    <property type="molecule type" value="Genomic_DNA"/>
</dbReference>
<dbReference type="GeneID" id="85656874"/>
<reference evidence="1 2" key="1">
    <citation type="submission" date="2016-10" db="EMBL/GenBank/DDBJ databases">
        <title>Rodentibacter gen. nov. and new species.</title>
        <authorList>
            <person name="Christensen H."/>
        </authorList>
    </citation>
    <scope>NUCLEOTIDE SEQUENCE [LARGE SCALE GENOMIC DNA]</scope>
    <source>
        <strain evidence="1 2">199137021</strain>
    </source>
</reference>
<evidence type="ECO:0000313" key="1">
    <source>
        <dbReference type="EMBL" id="OOF73035.1"/>
    </source>
</evidence>
<keyword evidence="2" id="KW-1185">Reference proteome</keyword>
<protein>
    <submittedName>
        <fullName evidence="1">Uncharacterized protein</fullName>
    </submittedName>
</protein>
<dbReference type="AlphaFoldDB" id="A0A9X8W0L3"/>
<proteinExistence type="predicted"/>
<sequence length="115" mass="13142">MHNKKCGQNRPHFVNLLLTLSPNLLILILQLNDLNLNLIHLSKSVTNLLFLFPSIRSGDGNITPSFIMRKVEYRLNSKVQKGILEDMSEPYIFSADTAEELQGSVEVWYKGEQIQ</sequence>
<accession>A0A9X8W0L3</accession>
<organism evidence="1 2">
    <name type="scientific">Rodentibacter caecimuris</name>
    <dbReference type="NCBI Taxonomy" id="1796644"/>
    <lineage>
        <taxon>Bacteria</taxon>
        <taxon>Pseudomonadati</taxon>
        <taxon>Pseudomonadota</taxon>
        <taxon>Gammaproteobacteria</taxon>
        <taxon>Pasteurellales</taxon>
        <taxon>Pasteurellaceae</taxon>
        <taxon>Rodentibacter</taxon>
    </lineage>
</organism>
<comment type="caution">
    <text evidence="1">The sequence shown here is derived from an EMBL/GenBank/DDBJ whole genome shotgun (WGS) entry which is preliminary data.</text>
</comment>
<gene>
    <name evidence="1" type="ORF">BKG90_02315</name>
</gene>